<name>A0A9D2AW20_9FIRM</name>
<comment type="caution">
    <text evidence="2">The sequence shown here is derived from an EMBL/GenBank/DDBJ whole genome shotgun (WGS) entry which is preliminary data.</text>
</comment>
<dbReference type="Gene3D" id="1.25.40.10">
    <property type="entry name" value="Tetratricopeptide repeat domain"/>
    <property type="match status" value="1"/>
</dbReference>
<feature type="region of interest" description="Disordered" evidence="1">
    <location>
        <begin position="711"/>
        <end position="756"/>
    </location>
</feature>
<proteinExistence type="predicted"/>
<gene>
    <name evidence="2" type="ORF">IAA28_00335</name>
</gene>
<reference evidence="2" key="1">
    <citation type="journal article" date="2021" name="PeerJ">
        <title>Extensive microbial diversity within the chicken gut microbiome revealed by metagenomics and culture.</title>
        <authorList>
            <person name="Gilroy R."/>
            <person name="Ravi A."/>
            <person name="Getino M."/>
            <person name="Pursley I."/>
            <person name="Horton D.L."/>
            <person name="Alikhan N.F."/>
            <person name="Baker D."/>
            <person name="Gharbi K."/>
            <person name="Hall N."/>
            <person name="Watson M."/>
            <person name="Adriaenssens E.M."/>
            <person name="Foster-Nyarko E."/>
            <person name="Jarju S."/>
            <person name="Secka A."/>
            <person name="Antonio M."/>
            <person name="Oren A."/>
            <person name="Chaudhuri R.R."/>
            <person name="La Ragione R."/>
            <person name="Hildebrand F."/>
            <person name="Pallen M.J."/>
        </authorList>
    </citation>
    <scope>NUCLEOTIDE SEQUENCE</scope>
    <source>
        <strain evidence="2">ChiGjej4B4-12881</strain>
    </source>
</reference>
<feature type="compositionally biased region" description="Acidic residues" evidence="1">
    <location>
        <begin position="716"/>
        <end position="756"/>
    </location>
</feature>
<evidence type="ECO:0000256" key="1">
    <source>
        <dbReference type="SAM" id="MobiDB-lite"/>
    </source>
</evidence>
<dbReference type="EMBL" id="DXEU01000007">
    <property type="protein sequence ID" value="HIX51234.1"/>
    <property type="molecule type" value="Genomic_DNA"/>
</dbReference>
<feature type="region of interest" description="Disordered" evidence="1">
    <location>
        <begin position="310"/>
        <end position="333"/>
    </location>
</feature>
<feature type="region of interest" description="Disordered" evidence="1">
    <location>
        <begin position="216"/>
        <end position="241"/>
    </location>
</feature>
<evidence type="ECO:0008006" key="4">
    <source>
        <dbReference type="Google" id="ProtNLM"/>
    </source>
</evidence>
<evidence type="ECO:0000313" key="2">
    <source>
        <dbReference type="EMBL" id="HIX51234.1"/>
    </source>
</evidence>
<protein>
    <recommendedName>
        <fullName evidence="4">Tetratricopeptide repeat protein</fullName>
    </recommendedName>
</protein>
<evidence type="ECO:0000313" key="3">
    <source>
        <dbReference type="Proteomes" id="UP000886780"/>
    </source>
</evidence>
<feature type="region of interest" description="Disordered" evidence="1">
    <location>
        <begin position="632"/>
        <end position="684"/>
    </location>
</feature>
<feature type="compositionally biased region" description="Low complexity" evidence="1">
    <location>
        <begin position="405"/>
        <end position="436"/>
    </location>
</feature>
<dbReference type="Proteomes" id="UP000886780">
    <property type="component" value="Unassembled WGS sequence"/>
</dbReference>
<feature type="region of interest" description="Disordered" evidence="1">
    <location>
        <begin position="405"/>
        <end position="441"/>
    </location>
</feature>
<dbReference type="AlphaFoldDB" id="A0A9D2AW20"/>
<dbReference type="SUPFAM" id="SSF48452">
    <property type="entry name" value="TPR-like"/>
    <property type="match status" value="1"/>
</dbReference>
<organism evidence="2 3">
    <name type="scientific">Candidatus Lachnoclostridium stercoripullorum</name>
    <dbReference type="NCBI Taxonomy" id="2838635"/>
    <lineage>
        <taxon>Bacteria</taxon>
        <taxon>Bacillati</taxon>
        <taxon>Bacillota</taxon>
        <taxon>Clostridia</taxon>
        <taxon>Lachnospirales</taxon>
        <taxon>Lachnospiraceae</taxon>
    </lineage>
</organism>
<dbReference type="InterPro" id="IPR011990">
    <property type="entry name" value="TPR-like_helical_dom_sf"/>
</dbReference>
<reference evidence="2" key="2">
    <citation type="submission" date="2021-04" db="EMBL/GenBank/DDBJ databases">
        <authorList>
            <person name="Gilroy R."/>
        </authorList>
    </citation>
    <scope>NUCLEOTIDE SEQUENCE</scope>
    <source>
        <strain evidence="2">ChiGjej4B4-12881</strain>
    </source>
</reference>
<sequence>MDKREFNIKVEQIKKRVNEGDYGTAMRIADAIDWRRVRNINLLTMVAQIYERNGEYGEAKNILLLAFERAPIGKRLLYKLTDLALKENNIDEAEDYYREFCDLAPEDTRQHLLRYMILRAKGAPAAQLIHSLEQYTSEELDEKWMYELAELYHETGRGDDCVRLCDKIMLMFGIGKYVDRAMELKLQYAPLTSYQMDLVENRDKYEAKLRAVEEAYDDVPPAPGYSQGQAYPPEEEGPAYDRRAYDSEEGPVIEEEQEQMYAPEENSVYQNGIEEAASQAAAAEAEYEAAKAAYQADPRGIYEEAPKLYDSRSEARETAPGPVGSPSQRVEPAPSIDQVLEAKMQEAREQERLAEEMARIAPEGAGEESEEDRLARTRVLRDIREVLPGSSVFNPQAVTPVAAAAEKPAVPEETAALEETTAPRETSALEESAATADFSVPEETAADFPVPDEESAPVIQKAAFDTAAAEDETEEIPAEDEPETAPTNHLLIEAADPAKGLEIAIAALKQIHRELGSRHPVAKISGEKLNKKGLMSVAAKLADKDLIVEGAGALSKTVLDELNEFMAQDCGDTIVVLIDGPGQIENLHRQNPELASRFEYIGDEHSMPEQELVDVEEALRRQTEKEAAIVRKEAEEKARREQEEAEERARREREERARKETEEKARREQEEAEEQARREAQELAHRDEVRKAALETIVNSAVAQGASIEEYTQAGWDEDDLPEAEEPDEEEMDPEYDAEEEEYQDFREAEDDEEEMDIDEFAQYACKYASDIDCSITGKSMLALYERIEIMEEEGIPLTRRHAEDLIEEAADKAEKPSLGKRLSHLFSSKYDKNGLLILKEEHFIE</sequence>
<accession>A0A9D2AW20</accession>